<evidence type="ECO:0000256" key="2">
    <source>
        <dbReference type="ARBA" id="ARBA00004613"/>
    </source>
</evidence>
<dbReference type="GO" id="GO:0005576">
    <property type="term" value="C:extracellular region"/>
    <property type="evidence" value="ECO:0007669"/>
    <property type="project" value="UniProtKB-SubCell"/>
</dbReference>
<protein>
    <recommendedName>
        <fullName evidence="4">Flagellar hook-associated protein 1</fullName>
    </recommendedName>
</protein>
<dbReference type="GO" id="GO:0044780">
    <property type="term" value="P:bacterial-type flagellum assembly"/>
    <property type="evidence" value="ECO:0007669"/>
    <property type="project" value="InterPro"/>
</dbReference>
<keyword evidence="11" id="KW-0969">Cilium</keyword>
<accession>A0A193LF03</accession>
<dbReference type="RefSeq" id="WP_068614847.1">
    <property type="nucleotide sequence ID" value="NZ_CP016268.1"/>
</dbReference>
<dbReference type="InterPro" id="IPR010930">
    <property type="entry name" value="Flg_bb/hook_C_dom"/>
</dbReference>
<proteinExistence type="inferred from homology"/>
<keyword evidence="5" id="KW-0964">Secreted</keyword>
<evidence type="ECO:0000259" key="10">
    <source>
        <dbReference type="Pfam" id="PF22638"/>
    </source>
</evidence>
<feature type="domain" description="Flagellar hook-associated protein 1 D2-like" evidence="9">
    <location>
        <begin position="337"/>
        <end position="413"/>
    </location>
</feature>
<feature type="domain" description="Flagellar basal-body/hook protein C-terminal" evidence="8">
    <location>
        <begin position="585"/>
        <end position="625"/>
    </location>
</feature>
<evidence type="ECO:0000256" key="6">
    <source>
        <dbReference type="ARBA" id="ARBA00023143"/>
    </source>
</evidence>
<evidence type="ECO:0000256" key="4">
    <source>
        <dbReference type="ARBA" id="ARBA00016244"/>
    </source>
</evidence>
<feature type="domain" description="Flagellar hook-associated protein FlgK helical" evidence="10">
    <location>
        <begin position="93"/>
        <end position="325"/>
    </location>
</feature>
<evidence type="ECO:0000256" key="1">
    <source>
        <dbReference type="ARBA" id="ARBA00004365"/>
    </source>
</evidence>
<comment type="subcellular location">
    <subcellularLocation>
        <location evidence="1">Bacterial flagellum</location>
    </subcellularLocation>
    <subcellularLocation>
        <location evidence="2">Secreted</location>
    </subcellularLocation>
</comment>
<dbReference type="EMBL" id="CP016268">
    <property type="protein sequence ID" value="ANO51036.1"/>
    <property type="molecule type" value="Genomic_DNA"/>
</dbReference>
<dbReference type="InterPro" id="IPR001444">
    <property type="entry name" value="Flag_bb_rod_N"/>
</dbReference>
<reference evidence="11 12" key="1">
    <citation type="submission" date="2016-06" db="EMBL/GenBank/DDBJ databases">
        <title>Complete genome sequence of a deep-branching marine Gamma Proteobacterium Woeseia oceani type strain XK5.</title>
        <authorList>
            <person name="Mu D."/>
            <person name="Du Z."/>
        </authorList>
    </citation>
    <scope>NUCLEOTIDE SEQUENCE [LARGE SCALE GENOMIC DNA]</scope>
    <source>
        <strain evidence="11 12">XK5</strain>
    </source>
</reference>
<evidence type="ECO:0000256" key="3">
    <source>
        <dbReference type="ARBA" id="ARBA00009677"/>
    </source>
</evidence>
<evidence type="ECO:0000259" key="8">
    <source>
        <dbReference type="Pfam" id="PF06429"/>
    </source>
</evidence>
<dbReference type="Pfam" id="PF00460">
    <property type="entry name" value="Flg_bb_rod"/>
    <property type="match status" value="1"/>
</dbReference>
<keyword evidence="11" id="KW-0282">Flagellum</keyword>
<feature type="domain" description="Flagellar basal body rod protein N-terminal" evidence="7">
    <location>
        <begin position="6"/>
        <end position="34"/>
    </location>
</feature>
<name>A0A193LF03_9GAMM</name>
<evidence type="ECO:0000313" key="12">
    <source>
        <dbReference type="Proteomes" id="UP000092695"/>
    </source>
</evidence>
<evidence type="ECO:0000259" key="7">
    <source>
        <dbReference type="Pfam" id="PF00460"/>
    </source>
</evidence>
<dbReference type="SUPFAM" id="SSF64518">
    <property type="entry name" value="Phase 1 flagellin"/>
    <property type="match status" value="2"/>
</dbReference>
<dbReference type="PANTHER" id="PTHR30033">
    <property type="entry name" value="FLAGELLAR HOOK-ASSOCIATED PROTEIN 1"/>
    <property type="match status" value="1"/>
</dbReference>
<dbReference type="NCBIfam" id="TIGR02492">
    <property type="entry name" value="flgK_ends"/>
    <property type="match status" value="1"/>
</dbReference>
<dbReference type="Pfam" id="PF22638">
    <property type="entry name" value="FlgK_D1"/>
    <property type="match status" value="1"/>
</dbReference>
<sequence length="629" mass="65513">MPNILSTSLTGMLAFQRALETTGHNIANANTPGYSRQVTEFSARPGQGVYNGYIGSGTQVSSIKRIYDDIIGGQLQTSTSSHARFAALNDLASRLDTLIADPSSGLNNQLQSFFNSVQDIANDPSSLPTRAALLGEADSLVLRFSEMDRQFADLDAEISQRLAAAVTDINQLSTSIADLNDRITLGQAANGQSPNDLLDQRDLLLRDLAALVPVDSVQQSDGSMNVFIGNGQTLVIGSEARQLTTQGSEFDPTRLEVAYRTSAGTSVMDNRLTGGQLGGLLEFRNQMLDPARQALGQTAQAVAVTFNEQNAAGMDLYGNMGGDFFGIGDPGVTYSNRNSGSGTAEATIADLGAVTGRDYILTYDGAAYSMLRADTGAAVSMSGTGTVGDPLIADGLSIVTGGAPAAGDRIMIKSSTNGAETITRSMNDAQQIAMAGPTRTLASLSNTGNGSISATDIVDRNDPALLNTAVIQFTGPATYSVNGAGSFAYVSGEPIVVNGSRFAISGTPQAGDEFTLEANTGASGDNRNGLLLANVQAQGILNGGTVSINDSYGQLIGQVGSATRQVQMNFDAQSVVKANAEASQLAKSGVNLDEEAANLLKYQQAYQAVAHVVSVANSMFDTLINATRR</sequence>
<keyword evidence="12" id="KW-1185">Reference proteome</keyword>
<dbReference type="GO" id="GO:0005198">
    <property type="term" value="F:structural molecule activity"/>
    <property type="evidence" value="ECO:0007669"/>
    <property type="project" value="InterPro"/>
</dbReference>
<evidence type="ECO:0000259" key="9">
    <source>
        <dbReference type="Pfam" id="PF21158"/>
    </source>
</evidence>
<dbReference type="PANTHER" id="PTHR30033:SF1">
    <property type="entry name" value="FLAGELLAR HOOK-ASSOCIATED PROTEIN 1"/>
    <property type="match status" value="1"/>
</dbReference>
<keyword evidence="6" id="KW-0975">Bacterial flagellum</keyword>
<gene>
    <name evidence="11" type="ORF">BA177_07290</name>
</gene>
<dbReference type="Pfam" id="PF21158">
    <property type="entry name" value="flgK_1st_1"/>
    <property type="match status" value="1"/>
</dbReference>
<keyword evidence="11" id="KW-0966">Cell projection</keyword>
<dbReference type="InterPro" id="IPR049119">
    <property type="entry name" value="FlgK_D2-like"/>
</dbReference>
<dbReference type="STRING" id="1548547.BA177_07290"/>
<dbReference type="Pfam" id="PF06429">
    <property type="entry name" value="Flg_bbr_C"/>
    <property type="match status" value="1"/>
</dbReference>
<dbReference type="InterPro" id="IPR053927">
    <property type="entry name" value="FlgK_helical"/>
</dbReference>
<dbReference type="Proteomes" id="UP000092695">
    <property type="component" value="Chromosome"/>
</dbReference>
<dbReference type="InterPro" id="IPR002371">
    <property type="entry name" value="FlgK"/>
</dbReference>
<evidence type="ECO:0000313" key="11">
    <source>
        <dbReference type="EMBL" id="ANO51036.1"/>
    </source>
</evidence>
<evidence type="ECO:0000256" key="5">
    <source>
        <dbReference type="ARBA" id="ARBA00022525"/>
    </source>
</evidence>
<organism evidence="11 12">
    <name type="scientific">Woeseia oceani</name>
    <dbReference type="NCBI Taxonomy" id="1548547"/>
    <lineage>
        <taxon>Bacteria</taxon>
        <taxon>Pseudomonadati</taxon>
        <taxon>Pseudomonadota</taxon>
        <taxon>Gammaproteobacteria</taxon>
        <taxon>Woeseiales</taxon>
        <taxon>Woeseiaceae</taxon>
        <taxon>Woeseia</taxon>
    </lineage>
</organism>
<comment type="similarity">
    <text evidence="3">Belongs to the flagella basal body rod proteins family.</text>
</comment>
<dbReference type="KEGG" id="woc:BA177_07290"/>
<dbReference type="GO" id="GO:0009424">
    <property type="term" value="C:bacterial-type flagellum hook"/>
    <property type="evidence" value="ECO:0007669"/>
    <property type="project" value="InterPro"/>
</dbReference>
<dbReference type="AlphaFoldDB" id="A0A193LF03"/>
<dbReference type="PRINTS" id="PR01005">
    <property type="entry name" value="FLGHOOKAP1"/>
</dbReference>
<dbReference type="OrthoDB" id="9802553at2"/>